<comment type="caution">
    <text evidence="2">The sequence shown here is derived from an EMBL/GenBank/DDBJ whole genome shotgun (WGS) entry which is preliminary data.</text>
</comment>
<reference evidence="4 5" key="1">
    <citation type="submission" date="2019-07" db="EMBL/GenBank/DDBJ databases">
        <title>Genomes of Cafeteria roenbergensis.</title>
        <authorList>
            <person name="Fischer M.G."/>
            <person name="Hackl T."/>
            <person name="Roman M."/>
        </authorList>
    </citation>
    <scope>NUCLEOTIDE SEQUENCE [LARGE SCALE GENOMIC DNA]</scope>
    <source>
        <strain evidence="1 4">BVI</strain>
        <strain evidence="2 6">Cflag</strain>
        <strain evidence="3 5">RCC970-E3</strain>
    </source>
</reference>
<keyword evidence="4" id="KW-1185">Reference proteome</keyword>
<evidence type="ECO:0000313" key="3">
    <source>
        <dbReference type="EMBL" id="KAA0164103.1"/>
    </source>
</evidence>
<dbReference type="Proteomes" id="UP000324907">
    <property type="component" value="Unassembled WGS sequence"/>
</dbReference>
<evidence type="ECO:0000313" key="4">
    <source>
        <dbReference type="Proteomes" id="UP000323011"/>
    </source>
</evidence>
<protein>
    <submittedName>
        <fullName evidence="2">Uncharacterized protein</fullName>
    </submittedName>
</protein>
<sequence length="88" mass="9571">MADSASRPPRILPQNEAKADDEVLRWGASLAYGSPLDASWRPEHAFHWNSGRELQPDALRLSEGAIPRARELLGAAAAARDLSRMGGH</sequence>
<evidence type="ECO:0000313" key="5">
    <source>
        <dbReference type="Proteomes" id="UP000324907"/>
    </source>
</evidence>
<evidence type="ECO:0000313" key="6">
    <source>
        <dbReference type="Proteomes" id="UP000325113"/>
    </source>
</evidence>
<organism evidence="2 6">
    <name type="scientific">Cafeteria roenbergensis</name>
    <name type="common">Marine flagellate</name>
    <dbReference type="NCBI Taxonomy" id="33653"/>
    <lineage>
        <taxon>Eukaryota</taxon>
        <taxon>Sar</taxon>
        <taxon>Stramenopiles</taxon>
        <taxon>Bigyra</taxon>
        <taxon>Opalozoa</taxon>
        <taxon>Bicosoecida</taxon>
        <taxon>Cafeteriaceae</taxon>
        <taxon>Cafeteria</taxon>
    </lineage>
</organism>
<dbReference type="Proteomes" id="UP000323011">
    <property type="component" value="Unassembled WGS sequence"/>
</dbReference>
<dbReference type="EMBL" id="VLTL01000060">
    <property type="protein sequence ID" value="KAA0164103.1"/>
    <property type="molecule type" value="Genomic_DNA"/>
</dbReference>
<dbReference type="AlphaFoldDB" id="A0A5A8CUH6"/>
<proteinExistence type="predicted"/>
<gene>
    <name evidence="3" type="ORF">FNF28_04016</name>
    <name evidence="1" type="ORF">FNF29_04604</name>
    <name evidence="2" type="ORF">FNF31_05990</name>
</gene>
<name>A0A5A8CUH6_CAFRO</name>
<evidence type="ECO:0000313" key="2">
    <source>
        <dbReference type="EMBL" id="KAA0156084.1"/>
    </source>
</evidence>
<dbReference type="Proteomes" id="UP000325113">
    <property type="component" value="Unassembled WGS sequence"/>
</dbReference>
<dbReference type="EMBL" id="VLTN01000027">
    <property type="protein sequence ID" value="KAA0151405.1"/>
    <property type="molecule type" value="Genomic_DNA"/>
</dbReference>
<dbReference type="EMBL" id="VLTM01000085">
    <property type="protein sequence ID" value="KAA0156084.1"/>
    <property type="molecule type" value="Genomic_DNA"/>
</dbReference>
<accession>A0A5A8CUH6</accession>
<evidence type="ECO:0000313" key="1">
    <source>
        <dbReference type="EMBL" id="KAA0151405.1"/>
    </source>
</evidence>